<name>A0A486XDP3_9PAST</name>
<sequence length="851" mass="95440">MGESDQKRSQMLVNLLKGIYNPSLQAMHFRFRKGRQKQQADEADAFFKNPDIPTVDLPNSELIPAFRGIVSTVYSGLISCYSAYPKKHSYRVRRTHKGWQGGVWYPEKCRIVLQNKALNITGLTPEQEEQARQIHEMNPAHILVQCATDSSWGGKKAWADLDLDSYQRAADTLYNEGFGLCIRYNRQSSIKEFIQLVLDHIGAVQYDDLQTGKLAIKLLRNDYSPDSLHTFTADNGILEVQDDDIGASDANPNQVIVTYLDPVANKEGQAKADNLAAIRMHGVISKKVDYKGVPTFDLAARLAQRELEMSASGLMRLKVIFDMRGSQIKPGDVYKLRLPEREIEGVIFRVGGIRNGNQEGTFEVTMIQDIFGLSSANYSTKPSESLHIAPDYSAKPIDVAKSRLFELPYHLYPILLSEADLAYLKPTDCRIGSLAVSPSQLTLHYDLLVSAGGNYVDNADAPFTSSVILQEDLGKYDTQLKFAVDGDYSGLADAHALLLGDEIVKIESVNFTNHTITIGRGCADTLPQVHHEGERAWCYLLGFGADETPYLPNETLKAKLISHTAQNVLEEAKAPELNLTTIQRWSRPYPPANFRVDGVLTDRILDASAFTLSWAYRDRVIQADSLMPHHQASTVLGENVEYEIQLLDGQQVVRTITTKAESFKYPDEAKVDGEQFNAVTLYAKEGKLKSWQGYHLTVSGSMVALNGWDYRQAFDVGDSYLNRYDDSDMPDGKYIMLRSAMTPSTEMYRRWMLTPGQYQRFNLAYKVGTYNQRNGLCEIIVQHLVGNVVVKEFKSGPFGNYPKSEWHNQMVDGAIANNVTEIRFKISIPSSVTNNAIAFKEIILRVGKEEN</sequence>
<dbReference type="EMBL" id="CAAHDN010000018">
    <property type="protein sequence ID" value="VGM96261.1"/>
    <property type="molecule type" value="Genomic_DNA"/>
</dbReference>
<proteinExistence type="predicted"/>
<protein>
    <submittedName>
        <fullName evidence="1">Uncharacterized protein</fullName>
    </submittedName>
</protein>
<dbReference type="AlphaFoldDB" id="A0A486XDP3"/>
<accession>A0A486XDP3</accession>
<evidence type="ECO:0000313" key="1">
    <source>
        <dbReference type="EMBL" id="VGM96261.1"/>
    </source>
</evidence>
<gene>
    <name evidence="1" type="ORF">NCTC4101_01676</name>
</gene>
<reference evidence="1" key="1">
    <citation type="submission" date="2019-03" db="EMBL/GenBank/DDBJ databases">
        <authorList>
            <consortium name="Pathogen Informatics"/>
        </authorList>
    </citation>
    <scope>NUCLEOTIDE SEQUENCE</scope>
    <source>
        <strain evidence="1">Unknown</strain>
    </source>
</reference>
<organism evidence="1">
    <name type="scientific">uncultured Avibacterium sp</name>
    <dbReference type="NCBI Taxonomy" id="1936169"/>
    <lineage>
        <taxon>Bacteria</taxon>
        <taxon>Pseudomonadati</taxon>
        <taxon>Pseudomonadota</taxon>
        <taxon>Gammaproteobacteria</taxon>
        <taxon>Pasteurellales</taxon>
        <taxon>Pasteurellaceae</taxon>
        <taxon>Avibacterium</taxon>
        <taxon>environmental samples</taxon>
    </lineage>
</organism>